<evidence type="ECO:0000256" key="5">
    <source>
        <dbReference type="ARBA" id="ARBA00022777"/>
    </source>
</evidence>
<keyword evidence="3" id="KW-0808">Transferase</keyword>
<feature type="binding site" evidence="9">
    <location>
        <position position="56"/>
    </location>
    <ligand>
        <name>ATP</name>
        <dbReference type="ChEBI" id="CHEBI:30616"/>
    </ligand>
</feature>
<evidence type="ECO:0000313" key="14">
    <source>
        <dbReference type="Proteomes" id="UP000657592"/>
    </source>
</evidence>
<feature type="domain" description="PASTA" evidence="12">
    <location>
        <begin position="448"/>
        <end position="519"/>
    </location>
</feature>
<dbReference type="Pfam" id="PF03793">
    <property type="entry name" value="PASTA"/>
    <property type="match status" value="2"/>
</dbReference>
<evidence type="ECO:0000259" key="12">
    <source>
        <dbReference type="PROSITE" id="PS51178"/>
    </source>
</evidence>
<dbReference type="EMBL" id="BMJY01000012">
    <property type="protein sequence ID" value="GGH47865.1"/>
    <property type="molecule type" value="Genomic_DNA"/>
</dbReference>
<dbReference type="Gene3D" id="3.30.200.20">
    <property type="entry name" value="Phosphorylase Kinase, domain 1"/>
    <property type="match status" value="1"/>
</dbReference>
<keyword evidence="6 9" id="KW-0067">ATP-binding</keyword>
<dbReference type="InterPro" id="IPR000719">
    <property type="entry name" value="Prot_kinase_dom"/>
</dbReference>
<dbReference type="CDD" id="cd14014">
    <property type="entry name" value="STKc_PknB_like"/>
    <property type="match status" value="1"/>
</dbReference>
<dbReference type="PROSITE" id="PS51178">
    <property type="entry name" value="PASTA"/>
    <property type="match status" value="2"/>
</dbReference>
<dbReference type="PANTHER" id="PTHR43289:SF34">
    <property type="entry name" value="SERINE_THREONINE-PROTEIN KINASE YBDM-RELATED"/>
    <property type="match status" value="1"/>
</dbReference>
<evidence type="ECO:0000259" key="11">
    <source>
        <dbReference type="PROSITE" id="PS50011"/>
    </source>
</evidence>
<dbReference type="SUPFAM" id="SSF56112">
    <property type="entry name" value="Protein kinase-like (PK-like)"/>
    <property type="match status" value="1"/>
</dbReference>
<dbReference type="CDD" id="cd06577">
    <property type="entry name" value="PASTA_pknB"/>
    <property type="match status" value="1"/>
</dbReference>
<dbReference type="Proteomes" id="UP000657592">
    <property type="component" value="Unassembled WGS sequence"/>
</dbReference>
<keyword evidence="14" id="KW-1185">Reference proteome</keyword>
<dbReference type="AlphaFoldDB" id="A0A917IHZ5"/>
<evidence type="ECO:0000256" key="7">
    <source>
        <dbReference type="ARBA" id="ARBA00047899"/>
    </source>
</evidence>
<evidence type="ECO:0000256" key="1">
    <source>
        <dbReference type="ARBA" id="ARBA00012513"/>
    </source>
</evidence>
<comment type="catalytic activity">
    <reaction evidence="7">
        <text>L-threonyl-[protein] + ATP = O-phospho-L-threonyl-[protein] + ADP + H(+)</text>
        <dbReference type="Rhea" id="RHEA:46608"/>
        <dbReference type="Rhea" id="RHEA-COMP:11060"/>
        <dbReference type="Rhea" id="RHEA-COMP:11605"/>
        <dbReference type="ChEBI" id="CHEBI:15378"/>
        <dbReference type="ChEBI" id="CHEBI:30013"/>
        <dbReference type="ChEBI" id="CHEBI:30616"/>
        <dbReference type="ChEBI" id="CHEBI:61977"/>
        <dbReference type="ChEBI" id="CHEBI:456216"/>
        <dbReference type="EC" id="2.7.11.1"/>
    </reaction>
</comment>
<dbReference type="InterPro" id="IPR011009">
    <property type="entry name" value="Kinase-like_dom_sf"/>
</dbReference>
<evidence type="ECO:0000256" key="6">
    <source>
        <dbReference type="ARBA" id="ARBA00022840"/>
    </source>
</evidence>
<feature type="compositionally biased region" description="Acidic residues" evidence="10">
    <location>
        <begin position="446"/>
        <end position="457"/>
    </location>
</feature>
<keyword evidence="5" id="KW-0418">Kinase</keyword>
<evidence type="ECO:0000256" key="8">
    <source>
        <dbReference type="ARBA" id="ARBA00048679"/>
    </source>
</evidence>
<dbReference type="Gene3D" id="1.10.510.10">
    <property type="entry name" value="Transferase(Phosphotransferase) domain 1"/>
    <property type="match status" value="1"/>
</dbReference>
<dbReference type="InterPro" id="IPR008266">
    <property type="entry name" value="Tyr_kinase_AS"/>
</dbReference>
<dbReference type="EC" id="2.7.11.1" evidence="1"/>
<evidence type="ECO:0000256" key="2">
    <source>
        <dbReference type="ARBA" id="ARBA00022527"/>
    </source>
</evidence>
<evidence type="ECO:0000256" key="3">
    <source>
        <dbReference type="ARBA" id="ARBA00022679"/>
    </source>
</evidence>
<dbReference type="InterPro" id="IPR017441">
    <property type="entry name" value="Protein_kinase_ATP_BS"/>
</dbReference>
<organism evidence="13 14">
    <name type="scientific">Microbacterium album</name>
    <dbReference type="NCBI Taxonomy" id="2053191"/>
    <lineage>
        <taxon>Bacteria</taxon>
        <taxon>Bacillati</taxon>
        <taxon>Actinomycetota</taxon>
        <taxon>Actinomycetes</taxon>
        <taxon>Micrococcales</taxon>
        <taxon>Microbacteriaceae</taxon>
        <taxon>Microbacterium</taxon>
    </lineage>
</organism>
<dbReference type="Pfam" id="PF00069">
    <property type="entry name" value="Pkinase"/>
    <property type="match status" value="1"/>
</dbReference>
<dbReference type="SMART" id="SM00740">
    <property type="entry name" value="PASTA"/>
    <property type="match status" value="2"/>
</dbReference>
<evidence type="ECO:0000313" key="13">
    <source>
        <dbReference type="EMBL" id="GGH47865.1"/>
    </source>
</evidence>
<feature type="domain" description="Protein kinase" evidence="11">
    <location>
        <begin position="27"/>
        <end position="301"/>
    </location>
</feature>
<reference evidence="13" key="2">
    <citation type="submission" date="2020-09" db="EMBL/GenBank/DDBJ databases">
        <authorList>
            <person name="Sun Q."/>
            <person name="Zhou Y."/>
        </authorList>
    </citation>
    <scope>NUCLEOTIDE SEQUENCE</scope>
    <source>
        <strain evidence="13">CGMCC 1.15794</strain>
    </source>
</reference>
<dbReference type="InterPro" id="IPR005543">
    <property type="entry name" value="PASTA_dom"/>
</dbReference>
<evidence type="ECO:0000256" key="10">
    <source>
        <dbReference type="SAM" id="MobiDB-lite"/>
    </source>
</evidence>
<dbReference type="Gene3D" id="3.30.10.20">
    <property type="match status" value="2"/>
</dbReference>
<dbReference type="PROSITE" id="PS00109">
    <property type="entry name" value="PROTEIN_KINASE_TYR"/>
    <property type="match status" value="1"/>
</dbReference>
<dbReference type="GO" id="GO:0004674">
    <property type="term" value="F:protein serine/threonine kinase activity"/>
    <property type="evidence" value="ECO:0007669"/>
    <property type="project" value="UniProtKB-KW"/>
</dbReference>
<gene>
    <name evidence="13" type="ORF">GCM10010921_24920</name>
</gene>
<name>A0A917IHZ5_9MICO</name>
<dbReference type="PROSITE" id="PS50011">
    <property type="entry name" value="PROTEIN_KINASE_DOM"/>
    <property type="match status" value="1"/>
</dbReference>
<dbReference type="GO" id="GO:0005524">
    <property type="term" value="F:ATP binding"/>
    <property type="evidence" value="ECO:0007669"/>
    <property type="project" value="UniProtKB-UniRule"/>
</dbReference>
<sequence length="605" mass="61164">MPADGSVPVSEDRDERDGDSTLVGARFRLEELLGSGGSAAVYRAVDVRSGAEVAVKVLHPHLCADAAARDAFLREAERVRVVTHPRIVAVHDAGLHDAGGVVQPWIAMDLVQGPTLREHVERVGPLAPVEAVAVLVGLLDGLEAAHRAGVVHRDISPQNIVLSGSDGPLRPDAVRILDFGLADATGRRTTGADILLADRGSGSVVGNAAYMSPEQAQGLPVRSVSDLYQAAAVLYFALTGAPPFPRATTEQAMRAHVAAPPPVPSVLAPAARSLDRIVTKAMAKTPAHRFRDAGELRAALTSAVPTPAASALPGAESEPEAETAAIAEATADRTGATRVLARTPLDGELSYLSAASAASAASPVGSAGGDAHSGRARRRSASGAIAAAAVVTVAVLGAWVAAASDPRTAGAAQAPRPSVSTPPPSLPTPTGTPDHVPAAPSPPPEETQEEPPPEPELIDVPLLHGTLADAEAALRDAGLVLGAVLRTDGAEPADRVVRQDPAAGVRIERGSAVGITVTSGSNSVPSVVGHSLGTARALVESAGFSVQVTPVADPAAAVVAVEPVVGTVLRVGVTVTLVVRPPTEPEPPAGPPPATPTPTPTGQSP</sequence>
<feature type="domain" description="PASTA" evidence="12">
    <location>
        <begin position="520"/>
        <end position="581"/>
    </location>
</feature>
<feature type="compositionally biased region" description="Pro residues" evidence="10">
    <location>
        <begin position="582"/>
        <end position="599"/>
    </location>
</feature>
<reference evidence="13" key="1">
    <citation type="journal article" date="2014" name="Int. J. Syst. Evol. Microbiol.">
        <title>Complete genome sequence of Corynebacterium casei LMG S-19264T (=DSM 44701T), isolated from a smear-ripened cheese.</title>
        <authorList>
            <consortium name="US DOE Joint Genome Institute (JGI-PGF)"/>
            <person name="Walter F."/>
            <person name="Albersmeier A."/>
            <person name="Kalinowski J."/>
            <person name="Ruckert C."/>
        </authorList>
    </citation>
    <scope>NUCLEOTIDE SEQUENCE</scope>
    <source>
        <strain evidence="13">CGMCC 1.15794</strain>
    </source>
</reference>
<keyword evidence="4 9" id="KW-0547">Nucleotide-binding</keyword>
<dbReference type="PANTHER" id="PTHR43289">
    <property type="entry name" value="MITOGEN-ACTIVATED PROTEIN KINASE KINASE KINASE 20-RELATED"/>
    <property type="match status" value="1"/>
</dbReference>
<evidence type="ECO:0000256" key="4">
    <source>
        <dbReference type="ARBA" id="ARBA00022741"/>
    </source>
</evidence>
<comment type="catalytic activity">
    <reaction evidence="8">
        <text>L-seryl-[protein] + ATP = O-phospho-L-seryl-[protein] + ADP + H(+)</text>
        <dbReference type="Rhea" id="RHEA:17989"/>
        <dbReference type="Rhea" id="RHEA-COMP:9863"/>
        <dbReference type="Rhea" id="RHEA-COMP:11604"/>
        <dbReference type="ChEBI" id="CHEBI:15378"/>
        <dbReference type="ChEBI" id="CHEBI:29999"/>
        <dbReference type="ChEBI" id="CHEBI:30616"/>
        <dbReference type="ChEBI" id="CHEBI:83421"/>
        <dbReference type="ChEBI" id="CHEBI:456216"/>
        <dbReference type="EC" id="2.7.11.1"/>
    </reaction>
</comment>
<accession>A0A917IHZ5</accession>
<feature type="compositionally biased region" description="Basic and acidic residues" evidence="10">
    <location>
        <begin position="10"/>
        <end position="19"/>
    </location>
</feature>
<protein>
    <recommendedName>
        <fullName evidence="1">non-specific serine/threonine protein kinase</fullName>
        <ecNumber evidence="1">2.7.11.1</ecNumber>
    </recommendedName>
</protein>
<dbReference type="PROSITE" id="PS00107">
    <property type="entry name" value="PROTEIN_KINASE_ATP"/>
    <property type="match status" value="1"/>
</dbReference>
<comment type="caution">
    <text evidence="13">The sequence shown here is derived from an EMBL/GenBank/DDBJ whole genome shotgun (WGS) entry which is preliminary data.</text>
</comment>
<evidence type="ECO:0000256" key="9">
    <source>
        <dbReference type="PROSITE-ProRule" id="PRU10141"/>
    </source>
</evidence>
<feature type="region of interest" description="Disordered" evidence="10">
    <location>
        <begin position="1"/>
        <end position="20"/>
    </location>
</feature>
<feature type="region of interest" description="Disordered" evidence="10">
    <location>
        <begin position="580"/>
        <end position="605"/>
    </location>
</feature>
<keyword evidence="2" id="KW-0723">Serine/threonine-protein kinase</keyword>
<proteinExistence type="predicted"/>
<feature type="region of interest" description="Disordered" evidence="10">
    <location>
        <begin position="409"/>
        <end position="459"/>
    </location>
</feature>